<evidence type="ECO:0000256" key="1">
    <source>
        <dbReference type="ARBA" id="ARBA00004123"/>
    </source>
</evidence>
<dbReference type="InterPro" id="IPR007219">
    <property type="entry name" value="XnlR_reg_dom"/>
</dbReference>
<evidence type="ECO:0000313" key="10">
    <source>
        <dbReference type="EMBL" id="CAE6422445.1"/>
    </source>
</evidence>
<dbReference type="PROSITE" id="PS00463">
    <property type="entry name" value="ZN2_CY6_FUNGAL_1"/>
    <property type="match status" value="1"/>
</dbReference>
<evidence type="ECO:0000313" key="11">
    <source>
        <dbReference type="Proteomes" id="UP000663846"/>
    </source>
</evidence>
<evidence type="ECO:0000256" key="6">
    <source>
        <dbReference type="ARBA" id="ARBA00023163"/>
    </source>
</evidence>
<dbReference type="AlphaFoldDB" id="A0A8H2XBJ0"/>
<comment type="caution">
    <text evidence="10">The sequence shown here is derived from an EMBL/GenBank/DDBJ whole genome shotgun (WGS) entry which is preliminary data.</text>
</comment>
<proteinExistence type="predicted"/>
<feature type="compositionally biased region" description="Low complexity" evidence="8">
    <location>
        <begin position="685"/>
        <end position="702"/>
    </location>
</feature>
<accession>A0A8H2XBJ0</accession>
<evidence type="ECO:0000256" key="5">
    <source>
        <dbReference type="ARBA" id="ARBA00023125"/>
    </source>
</evidence>
<reference evidence="10" key="1">
    <citation type="submission" date="2021-01" db="EMBL/GenBank/DDBJ databases">
        <authorList>
            <person name="Kaushik A."/>
        </authorList>
    </citation>
    <scope>NUCLEOTIDE SEQUENCE</scope>
    <source>
        <strain evidence="10">AG1-1C</strain>
    </source>
</reference>
<dbReference type="InterPro" id="IPR051615">
    <property type="entry name" value="Transcr_Regulatory_Elem"/>
</dbReference>
<evidence type="ECO:0000256" key="2">
    <source>
        <dbReference type="ARBA" id="ARBA00022723"/>
    </source>
</evidence>
<keyword evidence="2" id="KW-0479">Metal-binding</keyword>
<dbReference type="InterPro" id="IPR036864">
    <property type="entry name" value="Zn2-C6_fun-type_DNA-bd_sf"/>
</dbReference>
<feature type="region of interest" description="Disordered" evidence="8">
    <location>
        <begin position="685"/>
        <end position="712"/>
    </location>
</feature>
<organism evidence="10 11">
    <name type="scientific">Rhizoctonia solani</name>
    <dbReference type="NCBI Taxonomy" id="456999"/>
    <lineage>
        <taxon>Eukaryota</taxon>
        <taxon>Fungi</taxon>
        <taxon>Dikarya</taxon>
        <taxon>Basidiomycota</taxon>
        <taxon>Agaricomycotina</taxon>
        <taxon>Agaricomycetes</taxon>
        <taxon>Cantharellales</taxon>
        <taxon>Ceratobasidiaceae</taxon>
        <taxon>Rhizoctonia</taxon>
    </lineage>
</organism>
<dbReference type="InterPro" id="IPR001138">
    <property type="entry name" value="Zn2Cys6_DnaBD"/>
</dbReference>
<keyword evidence="3" id="KW-0862">Zinc</keyword>
<dbReference type="SUPFAM" id="SSF57701">
    <property type="entry name" value="Zn2/Cys6 DNA-binding domain"/>
    <property type="match status" value="1"/>
</dbReference>
<keyword evidence="6" id="KW-0804">Transcription</keyword>
<dbReference type="GO" id="GO:0000981">
    <property type="term" value="F:DNA-binding transcription factor activity, RNA polymerase II-specific"/>
    <property type="evidence" value="ECO:0007669"/>
    <property type="project" value="InterPro"/>
</dbReference>
<dbReference type="GO" id="GO:0008270">
    <property type="term" value="F:zinc ion binding"/>
    <property type="evidence" value="ECO:0007669"/>
    <property type="project" value="InterPro"/>
</dbReference>
<dbReference type="Gene3D" id="4.10.240.10">
    <property type="entry name" value="Zn(2)-C6 fungal-type DNA-binding domain"/>
    <property type="match status" value="1"/>
</dbReference>
<name>A0A8H2XBJ0_9AGAM</name>
<dbReference type="CDD" id="cd12148">
    <property type="entry name" value="fungal_TF_MHR"/>
    <property type="match status" value="1"/>
</dbReference>
<dbReference type="EMBL" id="CAJMWS010000322">
    <property type="protein sequence ID" value="CAE6422445.1"/>
    <property type="molecule type" value="Genomic_DNA"/>
</dbReference>
<sequence length="817" mass="90717">MSQRQHDQQYMNMYFCRAVDWGASPCAVWYIISLSCRLSNLNSSSFDFSTLMSPIQVPLPPRSSKLGPHKVSLACNFCRARKRKCDGTRPICGYCRTMKNSACTFDVHSDKRKPVPRSYVAALEARIKTLEDVIQATGATLPTADAALETFETEDAGHGLGATNGSSENYHPGDETQATPDERLPEDSGASAEAILDIGRLRLSVSRTEDAEDLVDPSAPESSSSFSYYGPTSSRFLSGQGTAEPPVSGLFGHCGVRESINERKTSNLFDDPLETELLHKFWTWQDIHYTVVDRDVFLEAYRKGERDSEWVSPMLIDMMLAIGVQFGHQGHGRKAIYAARAEALVIHELGRPKMATLQAVQLLTIFQMGVGRVSVGWSLIVAMSNKMGLHIDSTELVTRGIMSQRMKDMRDSAFWGIFVLDRLFSIIMGVHPLHNRRSISTKRPPGSIRPSVLPSDVKLAGGEPINKINHHTLSPNDGSWIRFNDLTDIVETMLMDIYAFDAPVRNAMEDYNTLTKNNQIIQAYIDDLPINVTTEKIFSGKVTNLRPVSLHIFTNLFIILINRPFIGSRQHSTSPSARSVNIANKTIGRRCRALAFGQCRAAALRIIALVKYFIHSPCFTTAYDIFSACTILLLCPKDPDAMKAVRTGLAYLDQLKQSHYWVESAEDSKRRVLDLAQKWRAPIFSEEQSPASSHSQPSSHLSTPPQNDDDTAALVVDGIDPTIWEDLTQPIDWSALSVPNIQSNPFTGPDAALFFTYPSTELGSMYEQISAPMDLTTDFTQELNSFWYIGSQPTAELQKPAHSNTNVGGCCGQCSKF</sequence>
<dbReference type="Proteomes" id="UP000663846">
    <property type="component" value="Unassembled WGS sequence"/>
</dbReference>
<keyword evidence="5" id="KW-0238">DNA-binding</keyword>
<evidence type="ECO:0000256" key="4">
    <source>
        <dbReference type="ARBA" id="ARBA00023015"/>
    </source>
</evidence>
<dbReference type="PROSITE" id="PS50048">
    <property type="entry name" value="ZN2_CY6_FUNGAL_2"/>
    <property type="match status" value="1"/>
</dbReference>
<dbReference type="Pfam" id="PF04082">
    <property type="entry name" value="Fungal_trans"/>
    <property type="match status" value="1"/>
</dbReference>
<evidence type="ECO:0000256" key="7">
    <source>
        <dbReference type="ARBA" id="ARBA00023242"/>
    </source>
</evidence>
<dbReference type="CDD" id="cd00067">
    <property type="entry name" value="GAL4"/>
    <property type="match status" value="1"/>
</dbReference>
<dbReference type="Pfam" id="PF00172">
    <property type="entry name" value="Zn_clus"/>
    <property type="match status" value="1"/>
</dbReference>
<keyword evidence="4" id="KW-0805">Transcription regulation</keyword>
<keyword evidence="7" id="KW-0539">Nucleus</keyword>
<feature type="region of interest" description="Disordered" evidence="8">
    <location>
        <begin position="156"/>
        <end position="189"/>
    </location>
</feature>
<feature type="domain" description="Zn(2)-C6 fungal-type" evidence="9">
    <location>
        <begin position="74"/>
        <end position="105"/>
    </location>
</feature>
<dbReference type="GO" id="GO:0006351">
    <property type="term" value="P:DNA-templated transcription"/>
    <property type="evidence" value="ECO:0007669"/>
    <property type="project" value="InterPro"/>
</dbReference>
<gene>
    <name evidence="10" type="ORF">RDB_LOCUS90269</name>
</gene>
<dbReference type="GO" id="GO:0005634">
    <property type="term" value="C:nucleus"/>
    <property type="evidence" value="ECO:0007669"/>
    <property type="project" value="UniProtKB-SubCell"/>
</dbReference>
<dbReference type="CDD" id="cd14723">
    <property type="entry name" value="ZIP_Ppr1"/>
    <property type="match status" value="1"/>
</dbReference>
<dbReference type="PANTHER" id="PTHR31313">
    <property type="entry name" value="TY1 ENHANCER ACTIVATOR"/>
    <property type="match status" value="1"/>
</dbReference>
<protein>
    <recommendedName>
        <fullName evidence="9">Zn(2)-C6 fungal-type domain-containing protein</fullName>
    </recommendedName>
</protein>
<evidence type="ECO:0000259" key="9">
    <source>
        <dbReference type="PROSITE" id="PS50048"/>
    </source>
</evidence>
<evidence type="ECO:0000256" key="8">
    <source>
        <dbReference type="SAM" id="MobiDB-lite"/>
    </source>
</evidence>
<dbReference type="SMART" id="SM00066">
    <property type="entry name" value="GAL4"/>
    <property type="match status" value="1"/>
</dbReference>
<comment type="subcellular location">
    <subcellularLocation>
        <location evidence="1">Nucleus</location>
    </subcellularLocation>
</comment>
<evidence type="ECO:0000256" key="3">
    <source>
        <dbReference type="ARBA" id="ARBA00022833"/>
    </source>
</evidence>
<dbReference type="PANTHER" id="PTHR31313:SF83">
    <property type="entry name" value="ZN(II)2CYS6 TRANSCRIPTION FACTOR (EUROFUNG)"/>
    <property type="match status" value="1"/>
</dbReference>
<dbReference type="GO" id="GO:0003677">
    <property type="term" value="F:DNA binding"/>
    <property type="evidence" value="ECO:0007669"/>
    <property type="project" value="UniProtKB-KW"/>
</dbReference>